<dbReference type="PROSITE" id="PS51186">
    <property type="entry name" value="GNAT"/>
    <property type="match status" value="1"/>
</dbReference>
<dbReference type="Gene3D" id="3.40.630.30">
    <property type="match status" value="1"/>
</dbReference>
<reference evidence="4 5" key="1">
    <citation type="submission" date="2017-07" db="EMBL/GenBank/DDBJ databases">
        <title>Genome Sequence of Arenibacter algicola Strain SMS7 Isolated from a culture of the Diatom Skeletonema marinoi.</title>
        <authorList>
            <person name="Topel M."/>
            <person name="Pinder M.I.M."/>
            <person name="Johansson O.N."/>
            <person name="Kourtchenko O."/>
            <person name="Godhe A."/>
            <person name="Clarke A.K."/>
        </authorList>
    </citation>
    <scope>NUCLEOTIDE SEQUENCE [LARGE SCALE GENOMIC DNA]</scope>
    <source>
        <strain evidence="4 5">SMS7</strain>
    </source>
</reference>
<dbReference type="KEGG" id="aalg:AREALGSMS7_04574"/>
<dbReference type="CDD" id="cd04301">
    <property type="entry name" value="NAT_SF"/>
    <property type="match status" value="1"/>
</dbReference>
<gene>
    <name evidence="4" type="primary">rimI</name>
    <name evidence="4" type="ORF">AREALGSMS7_04574</name>
</gene>
<dbReference type="InterPro" id="IPR050680">
    <property type="entry name" value="YpeA/RimI_acetyltransf"/>
</dbReference>
<dbReference type="InterPro" id="IPR016181">
    <property type="entry name" value="Acyl_CoA_acyltransferase"/>
</dbReference>
<dbReference type="SUPFAM" id="SSF55729">
    <property type="entry name" value="Acyl-CoA N-acyltransferases (Nat)"/>
    <property type="match status" value="1"/>
</dbReference>
<dbReference type="EMBL" id="CP022515">
    <property type="protein sequence ID" value="ASO07972.1"/>
    <property type="molecule type" value="Genomic_DNA"/>
</dbReference>
<organism evidence="4 5">
    <name type="scientific">Arenibacter algicola</name>
    <dbReference type="NCBI Taxonomy" id="616991"/>
    <lineage>
        <taxon>Bacteria</taxon>
        <taxon>Pseudomonadati</taxon>
        <taxon>Bacteroidota</taxon>
        <taxon>Flavobacteriia</taxon>
        <taxon>Flavobacteriales</taxon>
        <taxon>Flavobacteriaceae</taxon>
        <taxon>Arenibacter</taxon>
    </lineage>
</organism>
<dbReference type="EC" id="2.3.1.128" evidence="4"/>
<evidence type="ECO:0000259" key="3">
    <source>
        <dbReference type="PROSITE" id="PS51186"/>
    </source>
</evidence>
<keyword evidence="1 4" id="KW-0808">Transferase</keyword>
<keyword evidence="2 4" id="KW-0012">Acyltransferase</keyword>
<protein>
    <submittedName>
        <fullName evidence="4">Ribosomal-protein-alanine acetyltransferase</fullName>
        <ecNumber evidence="4">2.3.1.128</ecNumber>
    </submittedName>
</protein>
<proteinExistence type="predicted"/>
<feature type="domain" description="N-acetyltransferase" evidence="3">
    <location>
        <begin position="1"/>
        <end position="134"/>
    </location>
</feature>
<evidence type="ECO:0000256" key="1">
    <source>
        <dbReference type="ARBA" id="ARBA00022679"/>
    </source>
</evidence>
<name>A0A221V2Z5_9FLAO</name>
<sequence>MKEKIRILLYNLKDQLGEDFLKLDIEKYLNKLVSKAKIISIINQDKLEAFIAFYANDVNNEIGYITMLAVDQESQNKSLGKNLLNLTSSILKQQGFKFLDLEVNPNNAVAISLYESQGFKFIGAHDQQKMRKLL</sequence>
<dbReference type="InterPro" id="IPR000182">
    <property type="entry name" value="GNAT_dom"/>
</dbReference>
<dbReference type="Pfam" id="PF00583">
    <property type="entry name" value="Acetyltransf_1"/>
    <property type="match status" value="1"/>
</dbReference>
<dbReference type="Proteomes" id="UP000204551">
    <property type="component" value="Chromosome"/>
</dbReference>
<evidence type="ECO:0000256" key="2">
    <source>
        <dbReference type="ARBA" id="ARBA00023315"/>
    </source>
</evidence>
<evidence type="ECO:0000313" key="5">
    <source>
        <dbReference type="Proteomes" id="UP000204551"/>
    </source>
</evidence>
<evidence type="ECO:0000313" key="4">
    <source>
        <dbReference type="EMBL" id="ASO07972.1"/>
    </source>
</evidence>
<dbReference type="PANTHER" id="PTHR43420">
    <property type="entry name" value="ACETYLTRANSFERASE"/>
    <property type="match status" value="1"/>
</dbReference>
<dbReference type="AlphaFoldDB" id="A0A221V2Z5"/>
<dbReference type="RefSeq" id="WP_093980137.1">
    <property type="nucleotide sequence ID" value="NZ_CP022515.1"/>
</dbReference>
<accession>A0A221V2Z5</accession>
<dbReference type="GO" id="GO:0016747">
    <property type="term" value="F:acyltransferase activity, transferring groups other than amino-acyl groups"/>
    <property type="evidence" value="ECO:0007669"/>
    <property type="project" value="InterPro"/>
</dbReference>